<dbReference type="AlphaFoldDB" id="A0A967EUZ2"/>
<dbReference type="InterPro" id="IPR007539">
    <property type="entry name" value="DUF551"/>
</dbReference>
<comment type="caution">
    <text evidence="2">The sequence shown here is derived from an EMBL/GenBank/DDBJ whole genome shotgun (WGS) entry which is preliminary data.</text>
</comment>
<feature type="domain" description="DUF551" evidence="1">
    <location>
        <begin position="10"/>
        <end position="69"/>
    </location>
</feature>
<reference evidence="2" key="1">
    <citation type="submission" date="2020-03" db="EMBL/GenBank/DDBJ databases">
        <title>Genome of Pelagibius litoralis DSM 21314T.</title>
        <authorList>
            <person name="Wang G."/>
        </authorList>
    </citation>
    <scope>NUCLEOTIDE SEQUENCE</scope>
    <source>
        <strain evidence="2">DSM 21314</strain>
    </source>
</reference>
<evidence type="ECO:0000313" key="2">
    <source>
        <dbReference type="EMBL" id="NIA67757.1"/>
    </source>
</evidence>
<protein>
    <submittedName>
        <fullName evidence="2">DUF551 domain-containing protein</fullName>
    </submittedName>
</protein>
<keyword evidence="3" id="KW-1185">Reference proteome</keyword>
<name>A0A967EUZ2_9PROT</name>
<dbReference type="Proteomes" id="UP000761264">
    <property type="component" value="Unassembled WGS sequence"/>
</dbReference>
<dbReference type="EMBL" id="JAAQPH010000002">
    <property type="protein sequence ID" value="NIA67757.1"/>
    <property type="molecule type" value="Genomic_DNA"/>
</dbReference>
<dbReference type="Pfam" id="PF04448">
    <property type="entry name" value="DUF551"/>
    <property type="match status" value="1"/>
</dbReference>
<gene>
    <name evidence="2" type="ORF">HBA54_04065</name>
</gene>
<sequence>MWNSNMEEAPKNKGLLLWWRPKDENPYAETAVIGQISSYEDGMWWNGQRGEYQPVWHITHWQPLPSPPQGEG</sequence>
<organism evidence="2 3">
    <name type="scientific">Pelagibius litoralis</name>
    <dbReference type="NCBI Taxonomy" id="374515"/>
    <lineage>
        <taxon>Bacteria</taxon>
        <taxon>Pseudomonadati</taxon>
        <taxon>Pseudomonadota</taxon>
        <taxon>Alphaproteobacteria</taxon>
        <taxon>Rhodospirillales</taxon>
        <taxon>Rhodovibrionaceae</taxon>
        <taxon>Pelagibius</taxon>
    </lineage>
</organism>
<evidence type="ECO:0000259" key="1">
    <source>
        <dbReference type="Pfam" id="PF04448"/>
    </source>
</evidence>
<proteinExistence type="predicted"/>
<accession>A0A967EUZ2</accession>
<evidence type="ECO:0000313" key="3">
    <source>
        <dbReference type="Proteomes" id="UP000761264"/>
    </source>
</evidence>